<dbReference type="EMBL" id="VIRV01000039">
    <property type="protein sequence ID" value="MBY0759942.1"/>
    <property type="molecule type" value="Genomic_DNA"/>
</dbReference>
<dbReference type="PANTHER" id="PTHR34580:SF1">
    <property type="entry name" value="PROTEIN PAFC"/>
    <property type="match status" value="1"/>
</dbReference>
<evidence type="ECO:0000313" key="4">
    <source>
        <dbReference type="Proteomes" id="UP000779049"/>
    </source>
</evidence>
<accession>A0ABS7LAA7</accession>
<gene>
    <name evidence="3" type="ORF">FLB61_12835</name>
</gene>
<name>A0ABS7LAA7_9FIRM</name>
<comment type="caution">
    <text evidence="3">The sequence shown here is derived from an EMBL/GenBank/DDBJ whole genome shotgun (WGS) entry which is preliminary data.</text>
</comment>
<dbReference type="Pfam" id="PF25583">
    <property type="entry name" value="WCX"/>
    <property type="match status" value="1"/>
</dbReference>
<keyword evidence="4" id="KW-1185">Reference proteome</keyword>
<sequence>MLLTQTDEDHTLSTKQITDRMMEQHHILVHRTTVPKDIDLLRAAGFEIIGERKRAWEYYLADRKFSVPELKLLIDAVQSSKFITEKKSESLIEKLISLTSETNADKLKRSVHITGRVKSENEKGYYIVDAINDAINTGVKISFYYSELNGKKKEVLRNDGKPYTVSPFDLIWDGDYYYLTGYCDEREAVRTYRVDRIKKQPELLTEKAVKKPKGYDVSKYTTEVFRMFSTDEAVDVTLLCDNCCMNAVVDKFGMKIKTRSVGEEQFRITVKVCAGPTFYRWVFGAGGKIVIESPIETRNEYREMLQKALNQL</sequence>
<dbReference type="Pfam" id="PF13280">
    <property type="entry name" value="WYL"/>
    <property type="match status" value="1"/>
</dbReference>
<feature type="domain" description="WYL" evidence="1">
    <location>
        <begin position="128"/>
        <end position="198"/>
    </location>
</feature>
<protein>
    <submittedName>
        <fullName evidence="3">WYL domain-containing transcriptional regulator</fullName>
    </submittedName>
</protein>
<proteinExistence type="predicted"/>
<dbReference type="InterPro" id="IPR057727">
    <property type="entry name" value="WCX_dom"/>
</dbReference>
<evidence type="ECO:0000259" key="1">
    <source>
        <dbReference type="Pfam" id="PF13280"/>
    </source>
</evidence>
<dbReference type="PROSITE" id="PS52050">
    <property type="entry name" value="WYL"/>
    <property type="match status" value="1"/>
</dbReference>
<dbReference type="InterPro" id="IPR051534">
    <property type="entry name" value="CBASS_pafABC_assoc_protein"/>
</dbReference>
<evidence type="ECO:0000259" key="2">
    <source>
        <dbReference type="Pfam" id="PF25583"/>
    </source>
</evidence>
<reference evidence="3 4" key="1">
    <citation type="journal article" date="2020" name="New Microbes New Infect">
        <title>Sellimonas caecigallum sp. nov., description and genome sequence of a new member of the Sellimonas genus isolated from the cecum of feral chicken.</title>
        <authorList>
            <person name="Wongkuna S."/>
            <person name="Ghimire S."/>
            <person name="Antony L."/>
            <person name="Chankhamhaengdecha S."/>
            <person name="Janvilisri T."/>
            <person name="Scaria J."/>
        </authorList>
    </citation>
    <scope>NUCLEOTIDE SEQUENCE [LARGE SCALE GENOMIC DNA]</scope>
    <source>
        <strain evidence="3 4">SW451</strain>
    </source>
</reference>
<organism evidence="3 4">
    <name type="scientific">Sellimonas caecigallum</name>
    <dbReference type="NCBI Taxonomy" id="2592333"/>
    <lineage>
        <taxon>Bacteria</taxon>
        <taxon>Bacillati</taxon>
        <taxon>Bacillota</taxon>
        <taxon>Clostridia</taxon>
        <taxon>Lachnospirales</taxon>
        <taxon>Lachnospiraceae</taxon>
        <taxon>Sellimonas</taxon>
    </lineage>
</organism>
<feature type="domain" description="WCX" evidence="2">
    <location>
        <begin position="233"/>
        <end position="309"/>
    </location>
</feature>
<dbReference type="PANTHER" id="PTHR34580">
    <property type="match status" value="1"/>
</dbReference>
<evidence type="ECO:0000313" key="3">
    <source>
        <dbReference type="EMBL" id="MBY0759942.1"/>
    </source>
</evidence>
<dbReference type="Proteomes" id="UP000779049">
    <property type="component" value="Unassembled WGS sequence"/>
</dbReference>
<dbReference type="InterPro" id="IPR026881">
    <property type="entry name" value="WYL_dom"/>
</dbReference>